<keyword evidence="6" id="KW-1185">Reference proteome</keyword>
<feature type="region of interest" description="Disordered" evidence="3">
    <location>
        <begin position="956"/>
        <end position="1007"/>
    </location>
</feature>
<dbReference type="InterPro" id="IPR036770">
    <property type="entry name" value="Ankyrin_rpt-contain_sf"/>
</dbReference>
<dbReference type="Proteomes" id="UP001055712">
    <property type="component" value="Unassembled WGS sequence"/>
</dbReference>
<dbReference type="Gene3D" id="3.40.800.20">
    <property type="entry name" value="Histone deacetylase domain"/>
    <property type="match status" value="2"/>
</dbReference>
<name>A0A9D4TPQ3_CHLVU</name>
<dbReference type="InterPro" id="IPR002110">
    <property type="entry name" value="Ankyrin_rpt"/>
</dbReference>
<evidence type="ECO:0000256" key="1">
    <source>
        <dbReference type="PROSITE-ProRule" id="PRU00023"/>
    </source>
</evidence>
<feature type="compositionally biased region" description="Low complexity" evidence="3">
    <location>
        <begin position="659"/>
        <end position="682"/>
    </location>
</feature>
<comment type="caution">
    <text evidence="5">The sequence shown here is derived from an EMBL/GenBank/DDBJ whole genome shotgun (WGS) entry which is preliminary data.</text>
</comment>
<feature type="repeat" description="ANK" evidence="1">
    <location>
        <begin position="237"/>
        <end position="262"/>
    </location>
</feature>
<evidence type="ECO:0000256" key="2">
    <source>
        <dbReference type="SAM" id="Coils"/>
    </source>
</evidence>
<accession>A0A9D4TPQ3</accession>
<evidence type="ECO:0000313" key="6">
    <source>
        <dbReference type="Proteomes" id="UP001055712"/>
    </source>
</evidence>
<dbReference type="Gene3D" id="1.25.40.20">
    <property type="entry name" value="Ankyrin repeat-containing domain"/>
    <property type="match status" value="2"/>
</dbReference>
<dbReference type="Pfam" id="PF00023">
    <property type="entry name" value="Ank"/>
    <property type="match status" value="1"/>
</dbReference>
<reference evidence="5" key="1">
    <citation type="journal article" date="2019" name="Plant J.">
        <title>Chlorella vulgaris genome assembly and annotation reveals the molecular basis for metabolic acclimation to high light conditions.</title>
        <authorList>
            <person name="Cecchin M."/>
            <person name="Marcolungo L."/>
            <person name="Rossato M."/>
            <person name="Girolomoni L."/>
            <person name="Cosentino E."/>
            <person name="Cuine S."/>
            <person name="Li-Beisson Y."/>
            <person name="Delledonne M."/>
            <person name="Ballottari M."/>
        </authorList>
    </citation>
    <scope>NUCLEOTIDE SEQUENCE</scope>
    <source>
        <strain evidence="5">211/11P</strain>
    </source>
</reference>
<feature type="domain" description="Histone deacetylase" evidence="4">
    <location>
        <begin position="423"/>
        <end position="569"/>
    </location>
</feature>
<dbReference type="EMBL" id="SIDB01000006">
    <property type="protein sequence ID" value="KAI3431427.1"/>
    <property type="molecule type" value="Genomic_DNA"/>
</dbReference>
<dbReference type="PROSITE" id="PS50297">
    <property type="entry name" value="ANK_REP_REGION"/>
    <property type="match status" value="2"/>
</dbReference>
<feature type="domain" description="Histone deacetylase" evidence="4">
    <location>
        <begin position="756"/>
        <end position="838"/>
    </location>
</feature>
<proteinExistence type="predicted"/>
<protein>
    <recommendedName>
        <fullName evidence="4">Histone deacetylase domain-containing protein</fullName>
    </recommendedName>
</protein>
<keyword evidence="2" id="KW-0175">Coiled coil</keyword>
<dbReference type="PROSITE" id="PS50088">
    <property type="entry name" value="ANK_REPEAT"/>
    <property type="match status" value="2"/>
</dbReference>
<reference evidence="5" key="2">
    <citation type="submission" date="2020-11" db="EMBL/GenBank/DDBJ databases">
        <authorList>
            <person name="Cecchin M."/>
            <person name="Marcolungo L."/>
            <person name="Rossato M."/>
            <person name="Girolomoni L."/>
            <person name="Cosentino E."/>
            <person name="Cuine S."/>
            <person name="Li-Beisson Y."/>
            <person name="Delledonne M."/>
            <person name="Ballottari M."/>
        </authorList>
    </citation>
    <scope>NUCLEOTIDE SEQUENCE</scope>
    <source>
        <strain evidence="5">211/11P</strain>
        <tissue evidence="5">Whole cell</tissue>
    </source>
</reference>
<organism evidence="5 6">
    <name type="scientific">Chlorella vulgaris</name>
    <name type="common">Green alga</name>
    <dbReference type="NCBI Taxonomy" id="3077"/>
    <lineage>
        <taxon>Eukaryota</taxon>
        <taxon>Viridiplantae</taxon>
        <taxon>Chlorophyta</taxon>
        <taxon>core chlorophytes</taxon>
        <taxon>Trebouxiophyceae</taxon>
        <taxon>Chlorellales</taxon>
        <taxon>Chlorellaceae</taxon>
        <taxon>Chlorella clade</taxon>
        <taxon>Chlorella</taxon>
    </lineage>
</organism>
<dbReference type="Pfam" id="PF12796">
    <property type="entry name" value="Ank_2"/>
    <property type="match status" value="1"/>
</dbReference>
<dbReference type="SUPFAM" id="SSF48403">
    <property type="entry name" value="Ankyrin repeat"/>
    <property type="match status" value="1"/>
</dbReference>
<dbReference type="InterPro" id="IPR023801">
    <property type="entry name" value="His_deacetylse_dom"/>
</dbReference>
<dbReference type="Pfam" id="PF00850">
    <property type="entry name" value="Hist_deacetyl"/>
    <property type="match status" value="2"/>
</dbReference>
<dbReference type="GO" id="GO:0005737">
    <property type="term" value="C:cytoplasm"/>
    <property type="evidence" value="ECO:0007669"/>
    <property type="project" value="TreeGrafter"/>
</dbReference>
<feature type="coiled-coil region" evidence="2">
    <location>
        <begin position="865"/>
        <end position="899"/>
    </location>
</feature>
<feature type="repeat" description="ANK" evidence="1">
    <location>
        <begin position="75"/>
        <end position="107"/>
    </location>
</feature>
<feature type="region of interest" description="Disordered" evidence="3">
    <location>
        <begin position="649"/>
        <end position="690"/>
    </location>
</feature>
<dbReference type="GO" id="GO:0004407">
    <property type="term" value="F:histone deacetylase activity"/>
    <property type="evidence" value="ECO:0007669"/>
    <property type="project" value="TreeGrafter"/>
</dbReference>
<dbReference type="InterPro" id="IPR023696">
    <property type="entry name" value="Ureohydrolase_dom_sf"/>
</dbReference>
<dbReference type="PANTHER" id="PTHR10625">
    <property type="entry name" value="HISTONE DEACETYLASE HDAC1-RELATED"/>
    <property type="match status" value="1"/>
</dbReference>
<evidence type="ECO:0000313" key="5">
    <source>
        <dbReference type="EMBL" id="KAI3431427.1"/>
    </source>
</evidence>
<keyword evidence="1" id="KW-0040">ANK repeat</keyword>
<dbReference type="InterPro" id="IPR037138">
    <property type="entry name" value="His_deacetylse_dom_sf"/>
</dbReference>
<sequence>MSDSDSDGEEGPSTFPLHNAAQAGNVDLLRQLLTPPPTKPEVAAEELAGLDDILARYAAEAAAPQLPDVDLRDYQECTALHVALLHGQLEAARVLLEHGASLEVGCEGSPPLHVAICVAAHGGIKKNFALLATSLLLQFGADPYDRDDNGRTGLHWAAQMDFTAAADVLLEAAGKKREQLRAEHQHQQAAAAAAAAAAATAGGGAAAAGGPPAALPAAAADEDDSLPPPLVIFQDKQGCTALHLAARQGHAGAMAQLLSAAAAGDDSGAEASAALVRTKNKAGQNAVHSAVLAGSSRCAALLVAAAPESAGVKSKLGMSPADLAAKRHLAELEAALRSAQPVEALEKLAAQEAASKKQQQPRTLLVAPPECLFHFTCPAPITRETSDSAPPENVERLNVLTKPGWGILKCEEFEGALRWDEGSKRAAIGDVLRVHDWNYVRKIQAVCDALPDDPEAIGHLDGDTAVSRGTFAAALAAAGAVCTAVDEVVDGTAANAFCAVRPPGHHSGPLGVVSNANDPNGSHGFCLFNNAAIGAAYAMTVHRHAGIKRVAILDFDVHHGNGTEACVTNTIPSTASYKFATPYSEGVQSFAVWKPWLDSTDTQCIFFASVQGYGPKAPGYPSYVYPGSGATCDTKVLAAARAAEATAAVDAGGGGGGEQAQPQQQQASASPATAAAADGGSAMEVEGPDSPPLGKVLVDGVVMSAKLAAAAKREAGGGLDQEVEEDPDREFVYRGGQVPTLEGPRVIDVGIPGFGAKPALWRRSWRDKIIPALVNFKPDMIFVCAGFDAHKKDEINFRYIGVTERDYEWITEQVVAVANRCCQGRVVSVLEGGYRIQGGVMSAFARSVAAHVKCLAEPNASVWDAQEAKAEREHEKRVRAEAEAKKAEAAAQKALAREAYIKARLAAALVTAAAPAAAAPIGPAAVAAAPAPAAAPANQPPAAAAPVAVVPVQAAATTPAAASTPPAEDDDDATGRRKRRRGGSGVDYVALNKQLEEEAAARRGGAT</sequence>
<gene>
    <name evidence="5" type="ORF">D9Q98_004480</name>
</gene>
<dbReference type="GO" id="GO:0040029">
    <property type="term" value="P:epigenetic regulation of gene expression"/>
    <property type="evidence" value="ECO:0007669"/>
    <property type="project" value="TreeGrafter"/>
</dbReference>
<dbReference type="AlphaFoldDB" id="A0A9D4TPQ3"/>
<dbReference type="GO" id="GO:0000118">
    <property type="term" value="C:histone deacetylase complex"/>
    <property type="evidence" value="ECO:0007669"/>
    <property type="project" value="TreeGrafter"/>
</dbReference>
<dbReference type="OrthoDB" id="424012at2759"/>
<feature type="compositionally biased region" description="Low complexity" evidence="3">
    <location>
        <begin position="956"/>
        <end position="966"/>
    </location>
</feature>
<dbReference type="SMART" id="SM00248">
    <property type="entry name" value="ANK"/>
    <property type="match status" value="5"/>
</dbReference>
<dbReference type="Pfam" id="PF13637">
    <property type="entry name" value="Ank_4"/>
    <property type="match status" value="1"/>
</dbReference>
<evidence type="ECO:0000256" key="3">
    <source>
        <dbReference type="SAM" id="MobiDB-lite"/>
    </source>
</evidence>
<dbReference type="SUPFAM" id="SSF52768">
    <property type="entry name" value="Arginase/deacetylase"/>
    <property type="match status" value="2"/>
</dbReference>
<dbReference type="PANTHER" id="PTHR10625:SF26">
    <property type="entry name" value="HISTONE DEACETYLASE DOMAIN-CONTAINING PROTEIN"/>
    <property type="match status" value="1"/>
</dbReference>
<evidence type="ECO:0000259" key="4">
    <source>
        <dbReference type="Pfam" id="PF00850"/>
    </source>
</evidence>